<keyword evidence="3" id="KW-1185">Reference proteome</keyword>
<accession>A3M074</accession>
<dbReference type="HOGENOM" id="CLU_105114_0_0_1"/>
<feature type="non-terminal residue" evidence="2">
    <location>
        <position position="1"/>
    </location>
</feature>
<evidence type="ECO:0000313" key="3">
    <source>
        <dbReference type="Proteomes" id="UP000002258"/>
    </source>
</evidence>
<protein>
    <submittedName>
        <fullName evidence="2">Uncharacterized protein</fullName>
    </submittedName>
</protein>
<name>A3M074_PICST</name>
<dbReference type="EMBL" id="CP000502">
    <property type="protein sequence ID" value="ABN68467.2"/>
    <property type="molecule type" value="Genomic_DNA"/>
</dbReference>
<dbReference type="AlphaFoldDB" id="A3M074"/>
<dbReference type="GO" id="GO:0006360">
    <property type="term" value="P:transcription by RNA polymerase I"/>
    <property type="evidence" value="ECO:0007669"/>
    <property type="project" value="InterPro"/>
</dbReference>
<feature type="compositionally biased region" description="Low complexity" evidence="1">
    <location>
        <begin position="196"/>
        <end position="211"/>
    </location>
</feature>
<organism evidence="2 3">
    <name type="scientific">Scheffersomyces stipitis (strain ATCC 58785 / CBS 6054 / NBRC 10063 / NRRL Y-11545)</name>
    <name type="common">Yeast</name>
    <name type="synonym">Pichia stipitis</name>
    <dbReference type="NCBI Taxonomy" id="322104"/>
    <lineage>
        <taxon>Eukaryota</taxon>
        <taxon>Fungi</taxon>
        <taxon>Dikarya</taxon>
        <taxon>Ascomycota</taxon>
        <taxon>Saccharomycotina</taxon>
        <taxon>Pichiomycetes</taxon>
        <taxon>Debaryomycetaceae</taxon>
        <taxon>Scheffersomyces</taxon>
    </lineage>
</organism>
<sequence>ADVYRAVDGEYTKGRQIHKENLALSPYHEKKLSPNGNKLDVVLDKDAPDYDDMFISKGSSIPPDELLEILKPGHLKIPIKHRDEFAEDRQLPSSELLKVIHYFASKKFTSTKKGEVEMARTMDESALLALGILVESWVDRMVDENTVKMFVDHCDSDKDEIEDQEDSSQNSDSSSEAASSPSSSPSESDSVDSDSDSNSGSDSSNGSSDSE</sequence>
<reference evidence="2 3" key="1">
    <citation type="journal article" date="2007" name="Nat. Biotechnol.">
        <title>Genome sequence of the lignocellulose-bioconverting and xylose-fermenting yeast Pichia stipitis.</title>
        <authorList>
            <person name="Jeffries T.W."/>
            <person name="Grigoriev I.V."/>
            <person name="Grimwood J."/>
            <person name="Laplaza J.M."/>
            <person name="Aerts A."/>
            <person name="Salamov A."/>
            <person name="Schmutz J."/>
            <person name="Lindquist E."/>
            <person name="Dehal P."/>
            <person name="Shapiro H."/>
            <person name="Jin Y.S."/>
            <person name="Passoth V."/>
            <person name="Richardson P.M."/>
        </authorList>
    </citation>
    <scope>NUCLEOTIDE SEQUENCE [LARGE SCALE GENOMIC DNA]</scope>
    <source>
        <strain evidence="3">ATCC 58785 / CBS 6054 / NBRC 10063 / NRRL Y-11545</strain>
    </source>
</reference>
<dbReference type="GeneID" id="4840813"/>
<dbReference type="Pfam" id="PF05234">
    <property type="entry name" value="UAF_Rrn10"/>
    <property type="match status" value="1"/>
</dbReference>
<dbReference type="KEGG" id="pic:PICST_50972"/>
<dbReference type="eggNOG" id="ENOG502S1BQ">
    <property type="taxonomic scope" value="Eukaryota"/>
</dbReference>
<dbReference type="InterPro" id="IPR022793">
    <property type="entry name" value="Rrn10"/>
</dbReference>
<proteinExistence type="predicted"/>
<dbReference type="PANTHER" id="PTHR28054:SF1">
    <property type="entry name" value="RNA POLYMERASE I-SPECIFIC TRANSCRIPTION INITIATION FACTOR RRN10"/>
    <property type="match status" value="1"/>
</dbReference>
<dbReference type="InParanoid" id="A3M074"/>
<dbReference type="Proteomes" id="UP000002258">
    <property type="component" value="Chromosome 8"/>
</dbReference>
<evidence type="ECO:0000313" key="2">
    <source>
        <dbReference type="EMBL" id="ABN68467.2"/>
    </source>
</evidence>
<evidence type="ECO:0000256" key="1">
    <source>
        <dbReference type="SAM" id="MobiDB-lite"/>
    </source>
</evidence>
<gene>
    <name evidence="2" type="ORF">PICST_50972</name>
</gene>
<dbReference type="OrthoDB" id="2565191at2759"/>
<dbReference type="RefSeq" id="XP_001386496.2">
    <property type="nucleotide sequence ID" value="XM_001386459.1"/>
</dbReference>
<feature type="compositionally biased region" description="Acidic residues" evidence="1">
    <location>
        <begin position="157"/>
        <end position="166"/>
    </location>
</feature>
<dbReference type="PANTHER" id="PTHR28054">
    <property type="entry name" value="RNA POLYMERASE I-SPECIFIC TRANSCRIPTION INITIATION FACTOR RRN10"/>
    <property type="match status" value="1"/>
</dbReference>
<feature type="region of interest" description="Disordered" evidence="1">
    <location>
        <begin position="157"/>
        <end position="211"/>
    </location>
</feature>
<feature type="compositionally biased region" description="Low complexity" evidence="1">
    <location>
        <begin position="167"/>
        <end position="188"/>
    </location>
</feature>
<dbReference type="OMA" id="ILVESWV"/>